<accession>A0ABR3VD71</accession>
<evidence type="ECO:0000313" key="5">
    <source>
        <dbReference type="Proteomes" id="UP001583172"/>
    </source>
</evidence>
<feature type="compositionally biased region" description="Low complexity" evidence="1">
    <location>
        <begin position="109"/>
        <end position="127"/>
    </location>
</feature>
<dbReference type="Pfam" id="PF17171">
    <property type="entry name" value="GST_C_6"/>
    <property type="match status" value="1"/>
</dbReference>
<dbReference type="InterPro" id="IPR033468">
    <property type="entry name" value="Metaxin_GST"/>
</dbReference>
<dbReference type="Proteomes" id="UP001583172">
    <property type="component" value="Unassembled WGS sequence"/>
</dbReference>
<dbReference type="PANTHER" id="PTHR12289">
    <property type="entry name" value="METAXIN RELATED"/>
    <property type="match status" value="1"/>
</dbReference>
<evidence type="ECO:0000313" key="4">
    <source>
        <dbReference type="EMBL" id="KAL1839706.1"/>
    </source>
</evidence>
<dbReference type="InterPro" id="IPR050931">
    <property type="entry name" value="Mito_Protein_Transport_Metaxin"/>
</dbReference>
<proteinExistence type="predicted"/>
<dbReference type="EMBL" id="JAZGSY010000144">
    <property type="protein sequence ID" value="KAL1839706.1"/>
    <property type="molecule type" value="Genomic_DNA"/>
</dbReference>
<evidence type="ECO:0000259" key="2">
    <source>
        <dbReference type="Pfam" id="PF17171"/>
    </source>
</evidence>
<name>A0ABR3VD71_HUMIN</name>
<sequence length="369" mass="39934">MTTIPSSTPGWSKVQIPRPLQRLFDLFPLRAYEPNHLPERSQQLTSSSLPTLYIFTTEEDARLGLPSFNPTCLRWQTLLRLTGLEFRVLPSTNHASPTGALPFLLPARSNSSSSSSSSTSPPSSSSPSQPPPPPPTPIPASKLLPYAQSHANPTKSSHPATSGDRLFPTRARAYVALVSSHLRSAWLCALYLDPSRSDLLDALYLRPASSSAAVRAALRRQLRKAAGEQILDSAPAAGALQSGSGSGSGTGEVGNNKSRGWGWSWQEDGTAINPRAVYASAREAMAALASLLAESKTEWFFDADAPSEFDAAVFSYTHLMIQYMSDGEEEAGALGKMVRRAGEGELARHREMLWRFAWPEGNGEVKEGR</sequence>
<organism evidence="4 5">
    <name type="scientific">Humicola insolens</name>
    <name type="common">Soft-rot fungus</name>
    <dbReference type="NCBI Taxonomy" id="85995"/>
    <lineage>
        <taxon>Eukaryota</taxon>
        <taxon>Fungi</taxon>
        <taxon>Dikarya</taxon>
        <taxon>Ascomycota</taxon>
        <taxon>Pezizomycotina</taxon>
        <taxon>Sordariomycetes</taxon>
        <taxon>Sordariomycetidae</taxon>
        <taxon>Sordariales</taxon>
        <taxon>Chaetomiaceae</taxon>
        <taxon>Mycothermus</taxon>
    </lineage>
</organism>
<evidence type="ECO:0000256" key="1">
    <source>
        <dbReference type="SAM" id="MobiDB-lite"/>
    </source>
</evidence>
<feature type="domain" description="Thioredoxin-like fold" evidence="3">
    <location>
        <begin position="70"/>
        <end position="109"/>
    </location>
</feature>
<evidence type="ECO:0000259" key="3">
    <source>
        <dbReference type="Pfam" id="PF17172"/>
    </source>
</evidence>
<keyword evidence="5" id="KW-1185">Reference proteome</keyword>
<dbReference type="InterPro" id="IPR012336">
    <property type="entry name" value="Thioredoxin-like_fold"/>
</dbReference>
<dbReference type="PANTHER" id="PTHR12289:SF44">
    <property type="entry name" value="OUTER MEMBRANE PROTEIN (SAM35), PUTATIVE (AFU_ORTHOLOGUE AFUA_1G13180)-RELATED"/>
    <property type="match status" value="1"/>
</dbReference>
<feature type="region of interest" description="Disordered" evidence="1">
    <location>
        <begin position="100"/>
        <end position="143"/>
    </location>
</feature>
<dbReference type="Pfam" id="PF17172">
    <property type="entry name" value="GST_N_4"/>
    <property type="match status" value="1"/>
</dbReference>
<feature type="compositionally biased region" description="Pro residues" evidence="1">
    <location>
        <begin position="128"/>
        <end position="138"/>
    </location>
</feature>
<comment type="caution">
    <text evidence="4">The sequence shown here is derived from an EMBL/GenBank/DDBJ whole genome shotgun (WGS) entry which is preliminary data.</text>
</comment>
<protein>
    <recommendedName>
        <fullName evidence="6">Thioredoxin-like fold domain-containing protein</fullName>
    </recommendedName>
</protein>
<reference evidence="4 5" key="1">
    <citation type="journal article" date="2024" name="Commun. Biol.">
        <title>Comparative genomic analysis of thermophilic fungi reveals convergent evolutionary adaptations and gene losses.</title>
        <authorList>
            <person name="Steindorff A.S."/>
            <person name="Aguilar-Pontes M.V."/>
            <person name="Robinson A.J."/>
            <person name="Andreopoulos B."/>
            <person name="LaButti K."/>
            <person name="Kuo A."/>
            <person name="Mondo S."/>
            <person name="Riley R."/>
            <person name="Otillar R."/>
            <person name="Haridas S."/>
            <person name="Lipzen A."/>
            <person name="Grimwood J."/>
            <person name="Schmutz J."/>
            <person name="Clum A."/>
            <person name="Reid I.D."/>
            <person name="Moisan M.C."/>
            <person name="Butler G."/>
            <person name="Nguyen T.T.M."/>
            <person name="Dewar K."/>
            <person name="Conant G."/>
            <person name="Drula E."/>
            <person name="Henrissat B."/>
            <person name="Hansel C."/>
            <person name="Singer S."/>
            <person name="Hutchinson M.I."/>
            <person name="de Vries R.P."/>
            <person name="Natvig D.O."/>
            <person name="Powell A.J."/>
            <person name="Tsang A."/>
            <person name="Grigoriev I.V."/>
        </authorList>
    </citation>
    <scope>NUCLEOTIDE SEQUENCE [LARGE SCALE GENOMIC DNA]</scope>
    <source>
        <strain evidence="4 5">CBS 620.91</strain>
    </source>
</reference>
<evidence type="ECO:0008006" key="6">
    <source>
        <dbReference type="Google" id="ProtNLM"/>
    </source>
</evidence>
<gene>
    <name evidence="4" type="ORF">VTJ49DRAFT_1243</name>
</gene>
<feature type="domain" description="Metaxin glutathione S-transferase" evidence="2">
    <location>
        <begin position="281"/>
        <end position="326"/>
    </location>
</feature>